<feature type="transmembrane region" description="Helical" evidence="1">
    <location>
        <begin position="20"/>
        <end position="40"/>
    </location>
</feature>
<dbReference type="EMBL" id="QGHB01000010">
    <property type="protein sequence ID" value="PWK83610.1"/>
    <property type="molecule type" value="Genomic_DNA"/>
</dbReference>
<evidence type="ECO:0000256" key="1">
    <source>
        <dbReference type="SAM" id="Phobius"/>
    </source>
</evidence>
<organism evidence="2 3">
    <name type="scientific">Lentzea atacamensis</name>
    <dbReference type="NCBI Taxonomy" id="531938"/>
    <lineage>
        <taxon>Bacteria</taxon>
        <taxon>Bacillati</taxon>
        <taxon>Actinomycetota</taxon>
        <taxon>Actinomycetes</taxon>
        <taxon>Pseudonocardiales</taxon>
        <taxon>Pseudonocardiaceae</taxon>
        <taxon>Lentzea</taxon>
    </lineage>
</organism>
<dbReference type="Pfam" id="PF12730">
    <property type="entry name" value="ABC2_membrane_4"/>
    <property type="match status" value="1"/>
</dbReference>
<reference evidence="2 3" key="1">
    <citation type="submission" date="2018-05" db="EMBL/GenBank/DDBJ databases">
        <title>Genomic Encyclopedia of Type Strains, Phase IV (KMG-IV): sequencing the most valuable type-strain genomes for metagenomic binning, comparative biology and taxonomic classification.</title>
        <authorList>
            <person name="Goeker M."/>
        </authorList>
    </citation>
    <scope>NUCLEOTIDE SEQUENCE [LARGE SCALE GENOMIC DNA]</scope>
    <source>
        <strain evidence="2 3">DSM 45480</strain>
    </source>
</reference>
<gene>
    <name evidence="2" type="ORF">C8D88_11066</name>
</gene>
<comment type="caution">
    <text evidence="2">The sequence shown here is derived from an EMBL/GenBank/DDBJ whole genome shotgun (WGS) entry which is preliminary data.</text>
</comment>
<proteinExistence type="predicted"/>
<keyword evidence="1" id="KW-0472">Membrane</keyword>
<dbReference type="PANTHER" id="PTHR37305:SF1">
    <property type="entry name" value="MEMBRANE PROTEIN"/>
    <property type="match status" value="1"/>
</dbReference>
<accession>A0A316HU02</accession>
<dbReference type="Proteomes" id="UP000246005">
    <property type="component" value="Unassembled WGS sequence"/>
</dbReference>
<dbReference type="AlphaFoldDB" id="A0A316HU02"/>
<evidence type="ECO:0000313" key="2">
    <source>
        <dbReference type="EMBL" id="PWK83610.1"/>
    </source>
</evidence>
<feature type="transmembrane region" description="Helical" evidence="1">
    <location>
        <begin position="231"/>
        <end position="252"/>
    </location>
</feature>
<feature type="transmembrane region" description="Helical" evidence="1">
    <location>
        <begin position="151"/>
        <end position="176"/>
    </location>
</feature>
<feature type="transmembrane region" description="Helical" evidence="1">
    <location>
        <begin position="188"/>
        <end position="211"/>
    </location>
</feature>
<feature type="transmembrane region" description="Helical" evidence="1">
    <location>
        <begin position="112"/>
        <end position="145"/>
    </location>
</feature>
<keyword evidence="1" id="KW-1133">Transmembrane helix</keyword>
<dbReference type="PANTHER" id="PTHR37305">
    <property type="entry name" value="INTEGRAL MEMBRANE PROTEIN-RELATED"/>
    <property type="match status" value="1"/>
</dbReference>
<keyword evidence="1" id="KW-0812">Transmembrane</keyword>
<protein>
    <submittedName>
        <fullName evidence="2">ABC-2 type transport system permease protein</fullName>
    </submittedName>
</protein>
<evidence type="ECO:0000313" key="3">
    <source>
        <dbReference type="Proteomes" id="UP000246005"/>
    </source>
</evidence>
<dbReference type="RefSeq" id="WP_109639661.1">
    <property type="nucleotide sequence ID" value="NZ_QGHB01000010.1"/>
</dbReference>
<name>A0A316HU02_9PSEU</name>
<feature type="transmembrane region" description="Helical" evidence="1">
    <location>
        <begin position="64"/>
        <end position="91"/>
    </location>
</feature>
<sequence length="259" mass="26828">MRAAVAVEALKMRRSRLPWLTVLAFSVVALVGGLFMFILADQQRARAMGLLGAKASLVANEADWAAYFGFLAQANAVGGMVVFGLAVTWLFGREFSQGTAKDLLALPTGRGVIVSAKFVVGAVWFLVLGGYVYLLGLAIGAALGLPGWSGVLAVAGLGKLMATSVMTTLLVAPVALAASAGRGYLPGVGFMIAAVFLAQIVAALGYGHVFPWSVPALFSGLAGPEREQPGVLGYALVLLVGVGGAWATASWWTRADQDR</sequence>